<dbReference type="GeneID" id="30907295"/>
<evidence type="ECO:0000313" key="2">
    <source>
        <dbReference type="EMBL" id="ANQ06227.1"/>
    </source>
</evidence>
<feature type="region of interest" description="Disordered" evidence="1">
    <location>
        <begin position="816"/>
        <end position="853"/>
    </location>
</feature>
<gene>
    <name evidence="2" type="ORF">PCOAH_00005720</name>
</gene>
<feature type="compositionally biased region" description="Basic and acidic residues" evidence="1">
    <location>
        <begin position="1239"/>
        <end position="1271"/>
    </location>
</feature>
<feature type="compositionally biased region" description="Basic and acidic residues" evidence="1">
    <location>
        <begin position="665"/>
        <end position="682"/>
    </location>
</feature>
<feature type="region of interest" description="Disordered" evidence="1">
    <location>
        <begin position="343"/>
        <end position="367"/>
    </location>
</feature>
<dbReference type="RefSeq" id="XP_019912922.1">
    <property type="nucleotide sequence ID" value="XM_020057383.1"/>
</dbReference>
<feature type="region of interest" description="Disordered" evidence="1">
    <location>
        <begin position="407"/>
        <end position="469"/>
    </location>
</feature>
<feature type="region of interest" description="Disordered" evidence="1">
    <location>
        <begin position="749"/>
        <end position="793"/>
    </location>
</feature>
<dbReference type="VEuPathDB" id="PlasmoDB:PCOAH_00005720"/>
<sequence length="1373" mass="156086">MGTTNNLNDVHSASGVGYINKYDVQNYGSVPNMERSKREYLPVGNPNMEVFHSLKYENNIYMNPGEGGNIPTAEPFVTNSPSDNCSDTRNVDPPHTVDGLFSANKYKVKKIKETHSISADYTQKKNLTSILPFGKIMEEYEIKNLYPQSKVQELYNHQNVYEERGRYNLMPLNGNVANGTMRKDLSVDSSDGSSPYLSKGSTLLYGGQYTYGTNVDSSSFGAPNGVKERHIPAVTSGQVGQMGYTTNGMDPNVNRVNQGLPLQVTPNEQVQMNQAGTGHPGEETIQREMQNMKAGEKEKVGVPPHNEWEQNEQYTQNNLLEMYDHKQNKKVIYYAVKNHYDPTKEMHKKEKEKEREKGNYPPDRNNLYQNDIYDYLLHHYEKNYKHIFDGRYMDQAVFKGEPKEFLAKQTDPPHSISPDGNKSRDNSGTYISGGTLNAKNDHNDGDQVNSKGKNGNAIPRGGEEGNQNNLAEGVISDKLKGTHLCSKNNYSVDVNTMEEVTPLNGREDNTYQSNVEISNLCDEDAMDLYKNIGEVYTSRPKLFVYSVKEGTGGERQPMGGSTIDEVVPRVETHLNDLPLQINKEMKKIFNRMKHKNTVVISNVGVKTGSSTFSNHILNSTQERGFFGGAADQKNCIYAHVMASPNKINYVYLDYNLMLRGGRSKSGDRIKRGDRMKRHDSVKRDRRSRSVGRSSCGDLPNGVNTLIALSFYLSNIIIFHINRESCSKAFGLLAQYYDVVRHIKEHLKRRREKCAKEEMGKDVWGASRSGSKIDSKSGNSGHRNSLSQSDENYDEDNNFSVPYFVFVLRDTTLGRQSGADMREEDGPSKLPSRKSLTKEVESKKISHNVPPTGDVQSAHAQQLLEQLIETVQNPVVQKKVKYLLKFLAKKSLFHLPPPKEKYKEEYAIQMSKIKKDIFINGKNVENMYPNNGIYVYKYLNMLTYTINRGMFYTPNYLKKKMESCECKTLHNVLTDNFLFHVRRRIENKLPMKPNLFLTLINDIKIEFLLSFETLCIGNTKLKRKYKNKLCQNIDVIVLKAYKENIAFSCFTFFNIIDKKISKLQIYSKIDRRKYDHFDQLRKDIENINDGSIDNLIYNEILGIKKEEILTHFIKTYYSGFAARKGLSFVKGEEENEGENQHIYHTPSGGPTKAMKKNSYNSDSTVDPGQFADPFNHQRSRRSVSGVRLSHMHTSASSTLLRRGSRHHSEKAFHRGESLSSNGKQSPNYGAKKHAQGNKYKSVEHSHRGNDSSHESSDESHHQKGPKDAADGRRGKKPSRKTLHKFKSDVGLQNERKVKMIQELQLGDDKISKKYHSVDYKNALSGYVHQNEGSESNSDEPSNHGGAPSQHAGVQTWPNTTERINKQEKQRQKKR</sequence>
<feature type="compositionally biased region" description="Polar residues" evidence="1">
    <location>
        <begin position="426"/>
        <end position="438"/>
    </location>
</feature>
<feature type="compositionally biased region" description="Polar residues" evidence="1">
    <location>
        <begin position="1350"/>
        <end position="1360"/>
    </location>
</feature>
<feature type="region of interest" description="Disordered" evidence="1">
    <location>
        <begin position="1324"/>
        <end position="1373"/>
    </location>
</feature>
<dbReference type="KEGG" id="pcot:PCOAH_00005720"/>
<feature type="compositionally biased region" description="Polar residues" evidence="1">
    <location>
        <begin position="1329"/>
        <end position="1338"/>
    </location>
</feature>
<keyword evidence="3" id="KW-1185">Reference proteome</keyword>
<proteinExistence type="predicted"/>
<evidence type="ECO:0000313" key="3">
    <source>
        <dbReference type="Proteomes" id="UP000092716"/>
    </source>
</evidence>
<feature type="compositionally biased region" description="Polar residues" evidence="1">
    <location>
        <begin position="1156"/>
        <end position="1165"/>
    </location>
</feature>
<dbReference type="Proteomes" id="UP000092716">
    <property type="component" value="Chromosome 3"/>
</dbReference>
<feature type="compositionally biased region" description="Polar residues" evidence="1">
    <location>
        <begin position="767"/>
        <end position="789"/>
    </location>
</feature>
<feature type="compositionally biased region" description="Basic residues" evidence="1">
    <location>
        <begin position="1272"/>
        <end position="1283"/>
    </location>
</feature>
<feature type="compositionally biased region" description="Basic and acidic residues" evidence="1">
    <location>
        <begin position="343"/>
        <end position="358"/>
    </location>
</feature>
<feature type="region of interest" description="Disordered" evidence="1">
    <location>
        <begin position="1132"/>
        <end position="1289"/>
    </location>
</feature>
<evidence type="ECO:0000256" key="1">
    <source>
        <dbReference type="SAM" id="MobiDB-lite"/>
    </source>
</evidence>
<feature type="compositionally biased region" description="Basic and acidic residues" evidence="1">
    <location>
        <begin position="1361"/>
        <end position="1373"/>
    </location>
</feature>
<dbReference type="InterPro" id="IPR027417">
    <property type="entry name" value="P-loop_NTPase"/>
</dbReference>
<dbReference type="OrthoDB" id="377737at2759"/>
<feature type="compositionally biased region" description="Polar residues" evidence="1">
    <location>
        <begin position="1216"/>
        <end position="1226"/>
    </location>
</feature>
<accession>A0A1B1DUD5</accession>
<organism evidence="2 3">
    <name type="scientific">Plasmodium coatneyi</name>
    <dbReference type="NCBI Taxonomy" id="208452"/>
    <lineage>
        <taxon>Eukaryota</taxon>
        <taxon>Sar</taxon>
        <taxon>Alveolata</taxon>
        <taxon>Apicomplexa</taxon>
        <taxon>Aconoidasida</taxon>
        <taxon>Haemosporida</taxon>
        <taxon>Plasmodiidae</taxon>
        <taxon>Plasmodium</taxon>
    </lineage>
</organism>
<feature type="region of interest" description="Disordered" evidence="1">
    <location>
        <begin position="665"/>
        <end position="694"/>
    </location>
</feature>
<name>A0A1B1DUD5_9APIC</name>
<dbReference type="Gene3D" id="3.40.50.300">
    <property type="entry name" value="P-loop containing nucleotide triphosphate hydrolases"/>
    <property type="match status" value="1"/>
</dbReference>
<protein>
    <submittedName>
        <fullName evidence="2">Uncharacterized protein</fullName>
    </submittedName>
</protein>
<dbReference type="EMBL" id="CP016241">
    <property type="protein sequence ID" value="ANQ06227.1"/>
    <property type="molecule type" value="Genomic_DNA"/>
</dbReference>
<reference evidence="3" key="1">
    <citation type="submission" date="2016-06" db="EMBL/GenBank/DDBJ databases">
        <title>First high quality genome sequence of Plasmodium coatneyi using continuous long reads from single molecule, real-time sequencing.</title>
        <authorList>
            <person name="Chien J.-T."/>
            <person name="Pakala S.B."/>
            <person name="Geraldo J.A."/>
            <person name="Lapp S.A."/>
            <person name="Barnwell J.W."/>
            <person name="Kissinger J.C."/>
            <person name="Galinski M.R."/>
            <person name="Humphrey J.C."/>
        </authorList>
    </citation>
    <scope>NUCLEOTIDE SEQUENCE [LARGE SCALE GENOMIC DNA]</scope>
    <source>
        <strain evidence="3">Hackeri</strain>
    </source>
</reference>